<evidence type="ECO:0000313" key="2">
    <source>
        <dbReference type="Proteomes" id="UP000238916"/>
    </source>
</evidence>
<accession>A0A2U3LXQ0</accession>
<dbReference type="Proteomes" id="UP000238916">
    <property type="component" value="Unassembled WGS sequence"/>
</dbReference>
<evidence type="ECO:0000313" key="1">
    <source>
        <dbReference type="EMBL" id="SPF56727.1"/>
    </source>
</evidence>
<gene>
    <name evidence="1" type="ORF">SBF1_950004</name>
</gene>
<reference evidence="2" key="1">
    <citation type="submission" date="2018-02" db="EMBL/GenBank/DDBJ databases">
        <authorList>
            <person name="Hausmann B."/>
        </authorList>
    </citation>
    <scope>NUCLEOTIDE SEQUENCE [LARGE SCALE GENOMIC DNA]</scope>
    <source>
        <strain evidence="2">Peat soil MAG SbF1</strain>
    </source>
</reference>
<name>A0A2U3LXQ0_9FIRM</name>
<protein>
    <submittedName>
        <fullName evidence="1">Uncharacterized protein</fullName>
    </submittedName>
</protein>
<proteinExistence type="predicted"/>
<dbReference type="AlphaFoldDB" id="A0A2U3LXQ0"/>
<organism evidence="1 2">
    <name type="scientific">Candidatus Desulfosporosinus infrequens</name>
    <dbReference type="NCBI Taxonomy" id="2043169"/>
    <lineage>
        <taxon>Bacteria</taxon>
        <taxon>Bacillati</taxon>
        <taxon>Bacillota</taxon>
        <taxon>Clostridia</taxon>
        <taxon>Eubacteriales</taxon>
        <taxon>Desulfitobacteriaceae</taxon>
        <taxon>Desulfosporosinus</taxon>
    </lineage>
</organism>
<dbReference type="EMBL" id="OMOF01000945">
    <property type="protein sequence ID" value="SPF56727.1"/>
    <property type="molecule type" value="Genomic_DNA"/>
</dbReference>
<sequence>MVEKNIVLDNGEVLKAGERITPEIVTYVTSRSTLMEVTSHLQKN</sequence>